<dbReference type="Proteomes" id="UP000006729">
    <property type="component" value="Chromosome 8"/>
</dbReference>
<sequence>MIKEITVVLCLGLAVWAYQATQPPPPKIYGGPPITASREKLRDGRHLAYKEHGVSSESANYKIIIVHGFASTKHDTMFLTNMIPVHHFYIYLLIWLLVFPS</sequence>
<gene>
    <name evidence="1" type="ORF">POPTR_008G021301v4</name>
</gene>
<proteinExistence type="predicted"/>
<evidence type="ECO:0000313" key="1">
    <source>
        <dbReference type="EMBL" id="KAI9389245.1"/>
    </source>
</evidence>
<protein>
    <submittedName>
        <fullName evidence="1">Uncharacterized protein</fullName>
    </submittedName>
</protein>
<accession>A0ACC0SJ34</accession>
<keyword evidence="2" id="KW-1185">Reference proteome</keyword>
<comment type="caution">
    <text evidence="1">The sequence shown here is derived from an EMBL/GenBank/DDBJ whole genome shotgun (WGS) entry which is preliminary data.</text>
</comment>
<name>A0ACC0SJ34_POPTR</name>
<reference evidence="1 2" key="1">
    <citation type="journal article" date="2006" name="Science">
        <title>The genome of black cottonwood, Populus trichocarpa (Torr. &amp; Gray).</title>
        <authorList>
            <person name="Tuskan G.A."/>
            <person name="Difazio S."/>
            <person name="Jansson S."/>
            <person name="Bohlmann J."/>
            <person name="Grigoriev I."/>
            <person name="Hellsten U."/>
            <person name="Putnam N."/>
            <person name="Ralph S."/>
            <person name="Rombauts S."/>
            <person name="Salamov A."/>
            <person name="Schein J."/>
            <person name="Sterck L."/>
            <person name="Aerts A."/>
            <person name="Bhalerao R.R."/>
            <person name="Bhalerao R.P."/>
            <person name="Blaudez D."/>
            <person name="Boerjan W."/>
            <person name="Brun A."/>
            <person name="Brunner A."/>
            <person name="Busov V."/>
            <person name="Campbell M."/>
            <person name="Carlson J."/>
            <person name="Chalot M."/>
            <person name="Chapman J."/>
            <person name="Chen G.L."/>
            <person name="Cooper D."/>
            <person name="Coutinho P.M."/>
            <person name="Couturier J."/>
            <person name="Covert S."/>
            <person name="Cronk Q."/>
            <person name="Cunningham R."/>
            <person name="Davis J."/>
            <person name="Degroeve S."/>
            <person name="Dejardin A."/>
            <person name="Depamphilis C."/>
            <person name="Detter J."/>
            <person name="Dirks B."/>
            <person name="Dubchak I."/>
            <person name="Duplessis S."/>
            <person name="Ehlting J."/>
            <person name="Ellis B."/>
            <person name="Gendler K."/>
            <person name="Goodstein D."/>
            <person name="Gribskov M."/>
            <person name="Grimwood J."/>
            <person name="Groover A."/>
            <person name="Gunter L."/>
            <person name="Hamberger B."/>
            <person name="Heinze B."/>
            <person name="Helariutta Y."/>
            <person name="Henrissat B."/>
            <person name="Holligan D."/>
            <person name="Holt R."/>
            <person name="Huang W."/>
            <person name="Islam-Faridi N."/>
            <person name="Jones S."/>
            <person name="Jones-Rhoades M."/>
            <person name="Jorgensen R."/>
            <person name="Joshi C."/>
            <person name="Kangasjarvi J."/>
            <person name="Karlsson J."/>
            <person name="Kelleher C."/>
            <person name="Kirkpatrick R."/>
            <person name="Kirst M."/>
            <person name="Kohler A."/>
            <person name="Kalluri U."/>
            <person name="Larimer F."/>
            <person name="Leebens-Mack J."/>
            <person name="Leple J.C."/>
            <person name="Locascio P."/>
            <person name="Lou Y."/>
            <person name="Lucas S."/>
            <person name="Martin F."/>
            <person name="Montanini B."/>
            <person name="Napoli C."/>
            <person name="Nelson D.R."/>
            <person name="Nelson C."/>
            <person name="Nieminen K."/>
            <person name="Nilsson O."/>
            <person name="Pereda V."/>
            <person name="Peter G."/>
            <person name="Philippe R."/>
            <person name="Pilate G."/>
            <person name="Poliakov A."/>
            <person name="Razumovskaya J."/>
            <person name="Richardson P."/>
            <person name="Rinaldi C."/>
            <person name="Ritland K."/>
            <person name="Rouze P."/>
            <person name="Ryaboy D."/>
            <person name="Schmutz J."/>
            <person name="Schrader J."/>
            <person name="Segerman B."/>
            <person name="Shin H."/>
            <person name="Siddiqui A."/>
            <person name="Sterky F."/>
            <person name="Terry A."/>
            <person name="Tsai C.J."/>
            <person name="Uberbacher E."/>
            <person name="Unneberg P."/>
            <person name="Vahala J."/>
            <person name="Wall K."/>
            <person name="Wessler S."/>
            <person name="Yang G."/>
            <person name="Yin T."/>
            <person name="Douglas C."/>
            <person name="Marra M."/>
            <person name="Sandberg G."/>
            <person name="Van de Peer Y."/>
            <person name="Rokhsar D."/>
        </authorList>
    </citation>
    <scope>NUCLEOTIDE SEQUENCE [LARGE SCALE GENOMIC DNA]</scope>
    <source>
        <strain evidence="2">cv. Nisqually</strain>
    </source>
</reference>
<organism evidence="1 2">
    <name type="scientific">Populus trichocarpa</name>
    <name type="common">Western balsam poplar</name>
    <name type="synonym">Populus balsamifera subsp. trichocarpa</name>
    <dbReference type="NCBI Taxonomy" id="3694"/>
    <lineage>
        <taxon>Eukaryota</taxon>
        <taxon>Viridiplantae</taxon>
        <taxon>Streptophyta</taxon>
        <taxon>Embryophyta</taxon>
        <taxon>Tracheophyta</taxon>
        <taxon>Spermatophyta</taxon>
        <taxon>Magnoliopsida</taxon>
        <taxon>eudicotyledons</taxon>
        <taxon>Gunneridae</taxon>
        <taxon>Pentapetalae</taxon>
        <taxon>rosids</taxon>
        <taxon>fabids</taxon>
        <taxon>Malpighiales</taxon>
        <taxon>Salicaceae</taxon>
        <taxon>Saliceae</taxon>
        <taxon>Populus</taxon>
    </lineage>
</organism>
<evidence type="ECO:0000313" key="2">
    <source>
        <dbReference type="Proteomes" id="UP000006729"/>
    </source>
</evidence>
<dbReference type="EMBL" id="CM009297">
    <property type="protein sequence ID" value="KAI9389245.1"/>
    <property type="molecule type" value="Genomic_DNA"/>
</dbReference>